<proteinExistence type="predicted"/>
<protein>
    <recommendedName>
        <fullName evidence="3">N-acetyltransferase domain-containing protein</fullName>
    </recommendedName>
</protein>
<name>A0A0M2F2R3_9GAMM</name>
<accession>A0A0M2F2R3</accession>
<dbReference type="AlphaFoldDB" id="A0A0M2F2R3"/>
<gene>
    <name evidence="1" type="ORF">KU74_02100</name>
</gene>
<evidence type="ECO:0000313" key="2">
    <source>
        <dbReference type="Proteomes" id="UP000029435"/>
    </source>
</evidence>
<dbReference type="InterPro" id="IPR016181">
    <property type="entry name" value="Acyl_CoA_acyltransferase"/>
</dbReference>
<dbReference type="SUPFAM" id="SSF55729">
    <property type="entry name" value="Acyl-CoA N-acyltransferases (Nat)"/>
    <property type="match status" value="1"/>
</dbReference>
<comment type="caution">
    <text evidence="1">The sequence shown here is derived from an EMBL/GenBank/DDBJ whole genome shotgun (WGS) entry which is preliminary data.</text>
</comment>
<evidence type="ECO:0008006" key="3">
    <source>
        <dbReference type="Google" id="ProtNLM"/>
    </source>
</evidence>
<evidence type="ECO:0000313" key="1">
    <source>
        <dbReference type="EMBL" id="KGA35283.1"/>
    </source>
</evidence>
<reference evidence="1 2" key="1">
    <citation type="submission" date="2014-08" db="EMBL/GenBank/DDBJ databases">
        <title>Genome sequences of NCPPB Pectobacterium isolates.</title>
        <authorList>
            <person name="Glover R.H."/>
            <person name="Sapp M."/>
            <person name="Elphinstone J."/>
        </authorList>
    </citation>
    <scope>NUCLEOTIDE SEQUENCE [LARGE SCALE GENOMIC DNA]</scope>
    <source>
        <strain evidence="1 2">LMG 21372</strain>
    </source>
</reference>
<organism evidence="1 2">
    <name type="scientific">Pectobacterium brasiliense</name>
    <dbReference type="NCBI Taxonomy" id="180957"/>
    <lineage>
        <taxon>Bacteria</taxon>
        <taxon>Pseudomonadati</taxon>
        <taxon>Pseudomonadota</taxon>
        <taxon>Gammaproteobacteria</taxon>
        <taxon>Enterobacterales</taxon>
        <taxon>Pectobacteriaceae</taxon>
        <taxon>Pectobacterium</taxon>
    </lineage>
</organism>
<sequence>MDIANQKLMNDKKVRPNAYLVNDNFEIEPMCFSAFYSDRIYKVIRCIYVSPEHRNIGLAKQMIATFQEQLYYDKEFFLQIGVEATGDDRFKKLDALYSGLGFKHNPIAIPHPGNKSYFDYFWSYNDFEVIQNPFNISQIAARII</sequence>
<dbReference type="Gene3D" id="3.40.630.30">
    <property type="match status" value="1"/>
</dbReference>
<dbReference type="EMBL" id="JQOD01000001">
    <property type="protein sequence ID" value="KGA35283.1"/>
    <property type="molecule type" value="Genomic_DNA"/>
</dbReference>
<dbReference type="Proteomes" id="UP000029435">
    <property type="component" value="Unassembled WGS sequence"/>
</dbReference>
<dbReference type="CDD" id="cd04301">
    <property type="entry name" value="NAT_SF"/>
    <property type="match status" value="1"/>
</dbReference>